<dbReference type="AlphaFoldDB" id="A0AAV4T503"/>
<gene>
    <name evidence="1" type="ORF">CDAR_526461</name>
</gene>
<proteinExistence type="predicted"/>
<protein>
    <recommendedName>
        <fullName evidence="3">DNA-directed RNA polymerase</fullName>
    </recommendedName>
</protein>
<evidence type="ECO:0000313" key="1">
    <source>
        <dbReference type="EMBL" id="GIY39830.1"/>
    </source>
</evidence>
<sequence length="122" mass="13541">MRREMRVGGFVDDMLTRGIIASGDKLGQVLNTVFYSVMGSQIVRSESSSAEKVVKLIPVRNMMLTNVIFLECVINIKKNRFLNSGHGRNRRCEAMIGEVFKNYNISYGGCNSANLEDVGAAM</sequence>
<reference evidence="1 2" key="1">
    <citation type="submission" date="2021-06" db="EMBL/GenBank/DDBJ databases">
        <title>Caerostris darwini draft genome.</title>
        <authorList>
            <person name="Kono N."/>
            <person name="Arakawa K."/>
        </authorList>
    </citation>
    <scope>NUCLEOTIDE SEQUENCE [LARGE SCALE GENOMIC DNA]</scope>
</reference>
<evidence type="ECO:0000313" key="2">
    <source>
        <dbReference type="Proteomes" id="UP001054837"/>
    </source>
</evidence>
<keyword evidence="2" id="KW-1185">Reference proteome</keyword>
<organism evidence="1 2">
    <name type="scientific">Caerostris darwini</name>
    <dbReference type="NCBI Taxonomy" id="1538125"/>
    <lineage>
        <taxon>Eukaryota</taxon>
        <taxon>Metazoa</taxon>
        <taxon>Ecdysozoa</taxon>
        <taxon>Arthropoda</taxon>
        <taxon>Chelicerata</taxon>
        <taxon>Arachnida</taxon>
        <taxon>Araneae</taxon>
        <taxon>Araneomorphae</taxon>
        <taxon>Entelegynae</taxon>
        <taxon>Araneoidea</taxon>
        <taxon>Araneidae</taxon>
        <taxon>Caerostris</taxon>
    </lineage>
</organism>
<dbReference type="Proteomes" id="UP001054837">
    <property type="component" value="Unassembled WGS sequence"/>
</dbReference>
<comment type="caution">
    <text evidence="1">The sequence shown here is derived from an EMBL/GenBank/DDBJ whole genome shotgun (WGS) entry which is preliminary data.</text>
</comment>
<accession>A0AAV4T503</accession>
<name>A0AAV4T503_9ARAC</name>
<dbReference type="EMBL" id="BPLQ01008847">
    <property type="protein sequence ID" value="GIY39830.1"/>
    <property type="molecule type" value="Genomic_DNA"/>
</dbReference>
<evidence type="ECO:0008006" key="3">
    <source>
        <dbReference type="Google" id="ProtNLM"/>
    </source>
</evidence>